<evidence type="ECO:0000256" key="1">
    <source>
        <dbReference type="SAM" id="MobiDB-lite"/>
    </source>
</evidence>
<feature type="compositionally biased region" description="Basic and acidic residues" evidence="1">
    <location>
        <begin position="60"/>
        <end position="69"/>
    </location>
</feature>
<dbReference type="EMBL" id="LSSK01000957">
    <property type="protein sequence ID" value="OMH81170.1"/>
    <property type="molecule type" value="Genomic_DNA"/>
</dbReference>
<comment type="caution">
    <text evidence="2">The sequence shown here is derived from an EMBL/GenBank/DDBJ whole genome shotgun (WGS) entry which is preliminary data.</text>
</comment>
<protein>
    <submittedName>
        <fullName evidence="2">Uncharacterized protein</fullName>
    </submittedName>
</protein>
<dbReference type="AlphaFoldDB" id="A0A1R1PJM4"/>
<evidence type="ECO:0000313" key="3">
    <source>
        <dbReference type="Proteomes" id="UP000188320"/>
    </source>
</evidence>
<proteinExistence type="predicted"/>
<name>A0A1R1PJM4_ZANCU</name>
<sequence>MQAYLDQLGEKCTRNEHCGNQPVHRNDTSHNDWDEGFDNQLWIECARTSDSNSGLGRSVRRPDRGENHCGCHSAKSKKGAVSGTEIDCFRHIDKVS</sequence>
<accession>A0A1R1PJM4</accession>
<organism evidence="2 3">
    <name type="scientific">Zancudomyces culisetae</name>
    <name type="common">Gut fungus</name>
    <name type="synonym">Smittium culisetae</name>
    <dbReference type="NCBI Taxonomy" id="1213189"/>
    <lineage>
        <taxon>Eukaryota</taxon>
        <taxon>Fungi</taxon>
        <taxon>Fungi incertae sedis</taxon>
        <taxon>Zoopagomycota</taxon>
        <taxon>Kickxellomycotina</taxon>
        <taxon>Harpellomycetes</taxon>
        <taxon>Harpellales</taxon>
        <taxon>Legeriomycetaceae</taxon>
        <taxon>Zancudomyces</taxon>
    </lineage>
</organism>
<evidence type="ECO:0000313" key="2">
    <source>
        <dbReference type="EMBL" id="OMH81170.1"/>
    </source>
</evidence>
<dbReference type="Proteomes" id="UP000188320">
    <property type="component" value="Unassembled WGS sequence"/>
</dbReference>
<gene>
    <name evidence="2" type="ORF">AX774_g5381</name>
</gene>
<keyword evidence="3" id="KW-1185">Reference proteome</keyword>
<feature type="region of interest" description="Disordered" evidence="1">
    <location>
        <begin position="50"/>
        <end position="76"/>
    </location>
</feature>
<reference evidence="3" key="1">
    <citation type="submission" date="2017-01" db="EMBL/GenBank/DDBJ databases">
        <authorList>
            <person name="Wang Y."/>
            <person name="White M."/>
            <person name="Kvist S."/>
            <person name="Moncalvo J.-M."/>
        </authorList>
    </citation>
    <scope>NUCLEOTIDE SEQUENCE [LARGE SCALE GENOMIC DNA]</scope>
    <source>
        <strain evidence="3">COL-18-3</strain>
    </source>
</reference>